<reference evidence="10 11" key="1">
    <citation type="submission" date="2024-11" db="EMBL/GenBank/DDBJ databases">
        <title>Adaptive evolution of stress response genes in parasites aligns with host niche diversity.</title>
        <authorList>
            <person name="Hahn C."/>
            <person name="Resl P."/>
        </authorList>
    </citation>
    <scope>NUCLEOTIDE SEQUENCE [LARGE SCALE GENOMIC DNA]</scope>
    <source>
        <strain evidence="10">EGGRZ-B1_66</strain>
        <tissue evidence="10">Body</tissue>
    </source>
</reference>
<keyword evidence="6" id="KW-0472">Membrane</keyword>
<feature type="compositionally biased region" description="Low complexity" evidence="8">
    <location>
        <begin position="39"/>
        <end position="48"/>
    </location>
</feature>
<dbReference type="AlphaFoldDB" id="A0ABD2PLU8"/>
<evidence type="ECO:0000256" key="8">
    <source>
        <dbReference type="SAM" id="MobiDB-lite"/>
    </source>
</evidence>
<feature type="region of interest" description="Disordered" evidence="8">
    <location>
        <begin position="26"/>
        <end position="52"/>
    </location>
</feature>
<dbReference type="PRINTS" id="PR00169">
    <property type="entry name" value="KCHANNEL"/>
</dbReference>
<evidence type="ECO:0000256" key="2">
    <source>
        <dbReference type="ARBA" id="ARBA00022448"/>
    </source>
</evidence>
<dbReference type="Gene3D" id="3.30.710.10">
    <property type="entry name" value="Potassium Channel Kv1.1, Chain A"/>
    <property type="match status" value="1"/>
</dbReference>
<accession>A0ABD2PLU8</accession>
<keyword evidence="11" id="KW-1185">Reference proteome</keyword>
<dbReference type="GO" id="GO:0034220">
    <property type="term" value="P:monoatomic ion transmembrane transport"/>
    <property type="evidence" value="ECO:0007669"/>
    <property type="project" value="UniProtKB-KW"/>
</dbReference>
<dbReference type="Proteomes" id="UP001626550">
    <property type="component" value="Unassembled WGS sequence"/>
</dbReference>
<name>A0ABD2PLU8_9PLAT</name>
<keyword evidence="4" id="KW-1133">Transmembrane helix</keyword>
<evidence type="ECO:0000256" key="3">
    <source>
        <dbReference type="ARBA" id="ARBA00022692"/>
    </source>
</evidence>
<dbReference type="PANTHER" id="PTHR11537">
    <property type="entry name" value="VOLTAGE-GATED POTASSIUM CHANNEL"/>
    <property type="match status" value="1"/>
</dbReference>
<dbReference type="Pfam" id="PF02214">
    <property type="entry name" value="BTB_2"/>
    <property type="match status" value="1"/>
</dbReference>
<keyword evidence="5" id="KW-0406">Ion transport</keyword>
<dbReference type="InterPro" id="IPR000210">
    <property type="entry name" value="BTB/POZ_dom"/>
</dbReference>
<comment type="subcellular location">
    <subcellularLocation>
        <location evidence="1">Membrane</location>
        <topology evidence="1">Multi-pass membrane protein</topology>
    </subcellularLocation>
</comment>
<organism evidence="10 11">
    <name type="scientific">Cichlidogyrus casuarinus</name>
    <dbReference type="NCBI Taxonomy" id="1844966"/>
    <lineage>
        <taxon>Eukaryota</taxon>
        <taxon>Metazoa</taxon>
        <taxon>Spiralia</taxon>
        <taxon>Lophotrochozoa</taxon>
        <taxon>Platyhelminthes</taxon>
        <taxon>Monogenea</taxon>
        <taxon>Monopisthocotylea</taxon>
        <taxon>Dactylogyridea</taxon>
        <taxon>Ancyrocephalidae</taxon>
        <taxon>Cichlidogyrus</taxon>
    </lineage>
</organism>
<dbReference type="InterPro" id="IPR028325">
    <property type="entry name" value="VG_K_chnl"/>
</dbReference>
<dbReference type="PRINTS" id="PR01494">
    <property type="entry name" value="KV9CHANNEL"/>
</dbReference>
<evidence type="ECO:0000256" key="4">
    <source>
        <dbReference type="ARBA" id="ARBA00022989"/>
    </source>
</evidence>
<evidence type="ECO:0000313" key="11">
    <source>
        <dbReference type="Proteomes" id="UP001626550"/>
    </source>
</evidence>
<gene>
    <name evidence="10" type="ORF">Ciccas_013834</name>
</gene>
<sequence>MHRTNSALTAPTQIILSFTEENIQEKSALDSSVDRESSSEPCQQEESSANNEKELLISRRTTIKRVWPSIDRSGDEETECESIKPLPNITKKQSLDQQDFKCSKKELLKNHRALSYDLKLQPVEVMAKDLDARSPDDGLLSPIHALARPDSRSQNLLSRLSSRLSLPHSTPFRSRMNSLLQKSARPSIISSSFVAMLSNRSTPRRPIRQNTTAAVWEHDMDSFDMEFMSDRDPQNALPTSTEIRASQRSSRRVTINVAGSRHEVLWRTLDRLPNTRLGKLRRAESHQDLMAICDDYSLEKNEYFFDRNPSTFSTILDFYRTGTLHQMESICVVCYANDLEYWGLPDLFLNSCCQHRFYQRKEQVDEELRKEELSMKRAEEVEDFGPGRYGQLREGCWNLMEKPHTSIPARVSDS</sequence>
<evidence type="ECO:0000256" key="5">
    <source>
        <dbReference type="ARBA" id="ARBA00023065"/>
    </source>
</evidence>
<dbReference type="InterPro" id="IPR011333">
    <property type="entry name" value="SKP1/BTB/POZ_sf"/>
</dbReference>
<dbReference type="PANTHER" id="PTHR11537:SF254">
    <property type="entry name" value="POTASSIUM VOLTAGE-GATED CHANNEL PROTEIN SHAB"/>
    <property type="match status" value="1"/>
</dbReference>
<protein>
    <recommendedName>
        <fullName evidence="9">BTB domain-containing protein</fullName>
    </recommendedName>
</protein>
<feature type="domain" description="BTB" evidence="9">
    <location>
        <begin position="251"/>
        <end position="360"/>
    </location>
</feature>
<dbReference type="InterPro" id="IPR003131">
    <property type="entry name" value="T1-type_BTB"/>
</dbReference>
<proteinExistence type="predicted"/>
<dbReference type="InterPro" id="IPR003971">
    <property type="entry name" value="K_chnl_volt-dep_Kv5/Kv9"/>
</dbReference>
<feature type="compositionally biased region" description="Basic and acidic residues" evidence="8">
    <location>
        <begin position="26"/>
        <end position="38"/>
    </location>
</feature>
<dbReference type="FunFam" id="3.30.710.10:FF:000010">
    <property type="entry name" value="Potassium voltage-gated channel subfamily B member"/>
    <property type="match status" value="1"/>
</dbReference>
<evidence type="ECO:0000256" key="6">
    <source>
        <dbReference type="ARBA" id="ARBA00023136"/>
    </source>
</evidence>
<evidence type="ECO:0000256" key="1">
    <source>
        <dbReference type="ARBA" id="ARBA00004141"/>
    </source>
</evidence>
<keyword evidence="2" id="KW-0813">Transport</keyword>
<evidence type="ECO:0000313" key="10">
    <source>
        <dbReference type="EMBL" id="KAL3307647.1"/>
    </source>
</evidence>
<keyword evidence="3" id="KW-0812">Transmembrane</keyword>
<evidence type="ECO:0000259" key="9">
    <source>
        <dbReference type="SMART" id="SM00225"/>
    </source>
</evidence>
<dbReference type="GO" id="GO:0016020">
    <property type="term" value="C:membrane"/>
    <property type="evidence" value="ECO:0007669"/>
    <property type="project" value="UniProtKB-SubCell"/>
</dbReference>
<dbReference type="SMART" id="SM00225">
    <property type="entry name" value="BTB"/>
    <property type="match status" value="1"/>
</dbReference>
<dbReference type="SUPFAM" id="SSF54695">
    <property type="entry name" value="POZ domain"/>
    <property type="match status" value="1"/>
</dbReference>
<evidence type="ECO:0000256" key="7">
    <source>
        <dbReference type="ARBA" id="ARBA00023303"/>
    </source>
</evidence>
<comment type="caution">
    <text evidence="10">The sequence shown here is derived from an EMBL/GenBank/DDBJ whole genome shotgun (WGS) entry which is preliminary data.</text>
</comment>
<keyword evidence="7" id="KW-0407">Ion channel</keyword>
<dbReference type="EMBL" id="JBJKFK010006836">
    <property type="protein sequence ID" value="KAL3307647.1"/>
    <property type="molecule type" value="Genomic_DNA"/>
</dbReference>